<dbReference type="Proteomes" id="UP000232323">
    <property type="component" value="Unassembled WGS sequence"/>
</dbReference>
<dbReference type="EMBL" id="BEGY01000008">
    <property type="protein sequence ID" value="GAX74602.1"/>
    <property type="molecule type" value="Genomic_DNA"/>
</dbReference>
<organism evidence="8 9">
    <name type="scientific">Chlamydomonas eustigma</name>
    <dbReference type="NCBI Taxonomy" id="1157962"/>
    <lineage>
        <taxon>Eukaryota</taxon>
        <taxon>Viridiplantae</taxon>
        <taxon>Chlorophyta</taxon>
        <taxon>core chlorophytes</taxon>
        <taxon>Chlorophyceae</taxon>
        <taxon>CS clade</taxon>
        <taxon>Chlamydomonadales</taxon>
        <taxon>Chlamydomonadaceae</taxon>
        <taxon>Chlamydomonas</taxon>
    </lineage>
</organism>
<dbReference type="OrthoDB" id="1162399at2759"/>
<dbReference type="GO" id="GO:0060213">
    <property type="term" value="P:positive regulation of nuclear-transcribed mRNA poly(A) tail shortening"/>
    <property type="evidence" value="ECO:0007669"/>
    <property type="project" value="TreeGrafter"/>
</dbReference>
<gene>
    <name evidence="8" type="ORF">CEUSTIGMA_g2050.t1</name>
</gene>
<dbReference type="InterPro" id="IPR003029">
    <property type="entry name" value="S1_domain"/>
</dbReference>
<comment type="caution">
    <text evidence="8">The sequence shown here is derived from an EMBL/GenBank/DDBJ whole genome shotgun (WGS) entry which is preliminary data.</text>
</comment>
<dbReference type="PANTHER" id="PTHR12709:SF4">
    <property type="entry name" value="DNA-DIRECTED RNA POLYMERASE II SUBUNIT RPB7"/>
    <property type="match status" value="1"/>
</dbReference>
<sequence length="175" mass="19780">MFYLLTLHRDLDVHPKNFGKHMRDIIERKLIDEVEGTCNGRYGYVVCVNKILSVSKGVIRQDGTGFATFKVKYLAVVCRPHKGEVIDCVVTSVNKMGFFAEAGPLQIFVSNHLVPEDYEYNATGDPCYTSNDEAQKIQERTEIRIRIVGSRMDQTEIFCIGTIKEDFLGVINPAV</sequence>
<dbReference type="SUPFAM" id="SSF88798">
    <property type="entry name" value="N-terminal, heterodimerisation domain of RBP7 (RpoE)"/>
    <property type="match status" value="1"/>
</dbReference>
<evidence type="ECO:0008006" key="10">
    <source>
        <dbReference type="Google" id="ProtNLM"/>
    </source>
</evidence>
<dbReference type="GO" id="GO:0031369">
    <property type="term" value="F:translation initiation factor binding"/>
    <property type="evidence" value="ECO:0007669"/>
    <property type="project" value="TreeGrafter"/>
</dbReference>
<dbReference type="Pfam" id="PF03876">
    <property type="entry name" value="SHS2_Rpb7-N"/>
    <property type="match status" value="1"/>
</dbReference>
<name>A0A250WVF4_9CHLO</name>
<dbReference type="AlphaFoldDB" id="A0A250WVF4"/>
<keyword evidence="9" id="KW-1185">Reference proteome</keyword>
<dbReference type="InterPro" id="IPR005576">
    <property type="entry name" value="Rpb7-like_N"/>
</dbReference>
<comment type="subcellular location">
    <subcellularLocation>
        <location evidence="1">Nucleus</location>
    </subcellularLocation>
</comment>
<reference evidence="8 9" key="1">
    <citation type="submission" date="2017-08" db="EMBL/GenBank/DDBJ databases">
        <title>Acidophilic green algal genome provides insights into adaptation to an acidic environment.</title>
        <authorList>
            <person name="Hirooka S."/>
            <person name="Hirose Y."/>
            <person name="Kanesaki Y."/>
            <person name="Higuchi S."/>
            <person name="Fujiwara T."/>
            <person name="Onuma R."/>
            <person name="Era A."/>
            <person name="Ohbayashi R."/>
            <person name="Uzuka A."/>
            <person name="Nozaki H."/>
            <person name="Yoshikawa H."/>
            <person name="Miyagishima S.Y."/>
        </authorList>
    </citation>
    <scope>NUCLEOTIDE SEQUENCE [LARGE SCALE GENOMIC DNA]</scope>
    <source>
        <strain evidence="8 9">NIES-2499</strain>
    </source>
</reference>
<keyword evidence="4" id="KW-0804">Transcription</keyword>
<evidence type="ECO:0000256" key="2">
    <source>
        <dbReference type="ARBA" id="ARBA00009307"/>
    </source>
</evidence>
<accession>A0A250WVF4</accession>
<feature type="domain" description="S1 motif" evidence="6">
    <location>
        <begin position="80"/>
        <end position="157"/>
    </location>
</feature>
<dbReference type="GO" id="GO:0000932">
    <property type="term" value="C:P-body"/>
    <property type="evidence" value="ECO:0007669"/>
    <property type="project" value="TreeGrafter"/>
</dbReference>
<evidence type="ECO:0000256" key="4">
    <source>
        <dbReference type="ARBA" id="ARBA00023163"/>
    </source>
</evidence>
<dbReference type="Gene3D" id="3.30.1490.120">
    <property type="entry name" value="RNA polymerase Rpb7-like, N-terminal domain"/>
    <property type="match status" value="1"/>
</dbReference>
<evidence type="ECO:0000259" key="7">
    <source>
        <dbReference type="Pfam" id="PF03876"/>
    </source>
</evidence>
<proteinExistence type="inferred from homology"/>
<dbReference type="GO" id="GO:0006367">
    <property type="term" value="P:transcription initiation at RNA polymerase II promoter"/>
    <property type="evidence" value="ECO:0007669"/>
    <property type="project" value="TreeGrafter"/>
</dbReference>
<dbReference type="FunFam" id="2.40.50.140:FF:000043">
    <property type="entry name" value="DNA-directed RNA polymerase II subunit RPB7"/>
    <property type="match status" value="1"/>
</dbReference>
<dbReference type="Pfam" id="PF00575">
    <property type="entry name" value="S1"/>
    <property type="match status" value="1"/>
</dbReference>
<evidence type="ECO:0000259" key="6">
    <source>
        <dbReference type="Pfam" id="PF00575"/>
    </source>
</evidence>
<evidence type="ECO:0000313" key="9">
    <source>
        <dbReference type="Proteomes" id="UP000232323"/>
    </source>
</evidence>
<dbReference type="PANTHER" id="PTHR12709">
    <property type="entry name" value="DNA-DIRECTED RNA POLYMERASE II, III"/>
    <property type="match status" value="1"/>
</dbReference>
<evidence type="ECO:0000256" key="5">
    <source>
        <dbReference type="ARBA" id="ARBA00023242"/>
    </source>
</evidence>
<dbReference type="GO" id="GO:0005665">
    <property type="term" value="C:RNA polymerase II, core complex"/>
    <property type="evidence" value="ECO:0007669"/>
    <property type="project" value="TreeGrafter"/>
</dbReference>
<dbReference type="Gene3D" id="2.40.50.140">
    <property type="entry name" value="Nucleic acid-binding proteins"/>
    <property type="match status" value="1"/>
</dbReference>
<protein>
    <recommendedName>
        <fullName evidence="10">DNA-directed RNA polymerase II subunit RPB7</fullName>
    </recommendedName>
</protein>
<dbReference type="CDD" id="cd04462">
    <property type="entry name" value="S1_RNAPII_Rpb7"/>
    <property type="match status" value="1"/>
</dbReference>
<dbReference type="CDD" id="cd04329">
    <property type="entry name" value="RNAP_II_Rpb7_N"/>
    <property type="match status" value="1"/>
</dbReference>
<dbReference type="InterPro" id="IPR036898">
    <property type="entry name" value="RNA_pol_Rpb7-like_N_sf"/>
</dbReference>
<feature type="domain" description="RNA polymerase Rpb7-like N-terminal" evidence="7">
    <location>
        <begin position="11"/>
        <end position="65"/>
    </location>
</feature>
<evidence type="ECO:0000313" key="8">
    <source>
        <dbReference type="EMBL" id="GAX74602.1"/>
    </source>
</evidence>
<dbReference type="STRING" id="1157962.A0A250WVF4"/>
<evidence type="ECO:0000256" key="3">
    <source>
        <dbReference type="ARBA" id="ARBA00022478"/>
    </source>
</evidence>
<dbReference type="GO" id="GO:0003697">
    <property type="term" value="F:single-stranded DNA binding"/>
    <property type="evidence" value="ECO:0007669"/>
    <property type="project" value="TreeGrafter"/>
</dbReference>
<dbReference type="InterPro" id="IPR045113">
    <property type="entry name" value="Rpb7-like"/>
</dbReference>
<dbReference type="InterPro" id="IPR012340">
    <property type="entry name" value="NA-bd_OB-fold"/>
</dbReference>
<evidence type="ECO:0000256" key="1">
    <source>
        <dbReference type="ARBA" id="ARBA00004123"/>
    </source>
</evidence>
<keyword evidence="5" id="KW-0539">Nucleus</keyword>
<dbReference type="FunFam" id="3.30.1490.120:FF:000001">
    <property type="entry name" value="DNA-directed RNA polymerase II subunit RPB7"/>
    <property type="match status" value="1"/>
</dbReference>
<dbReference type="GO" id="GO:0003727">
    <property type="term" value="F:single-stranded RNA binding"/>
    <property type="evidence" value="ECO:0007669"/>
    <property type="project" value="TreeGrafter"/>
</dbReference>
<comment type="similarity">
    <text evidence="2">Belongs to the eukaryotic RPB7/RPC8 RNA polymerase subunit family.</text>
</comment>
<dbReference type="GO" id="GO:0045948">
    <property type="term" value="P:positive regulation of translational initiation"/>
    <property type="evidence" value="ECO:0007669"/>
    <property type="project" value="TreeGrafter"/>
</dbReference>
<keyword evidence="3" id="KW-0240">DNA-directed RNA polymerase</keyword>
<dbReference type="SUPFAM" id="SSF50249">
    <property type="entry name" value="Nucleic acid-binding proteins"/>
    <property type="match status" value="1"/>
</dbReference>